<evidence type="ECO:0000313" key="2">
    <source>
        <dbReference type="Proteomes" id="UP000248544"/>
    </source>
</evidence>
<comment type="caution">
    <text evidence="1">The sequence shown here is derived from an EMBL/GenBank/DDBJ whole genome shotgun (WGS) entry which is preliminary data.</text>
</comment>
<dbReference type="EMBL" id="POUA01000061">
    <property type="protein sequence ID" value="PZG50394.1"/>
    <property type="molecule type" value="Genomic_DNA"/>
</dbReference>
<reference evidence="1 2" key="1">
    <citation type="submission" date="2018-01" db="EMBL/GenBank/DDBJ databases">
        <title>Draft genome sequence of Sphaerisporangium sp. 7K107.</title>
        <authorList>
            <person name="Sahin N."/>
            <person name="Saygin H."/>
            <person name="Ay H."/>
        </authorList>
    </citation>
    <scope>NUCLEOTIDE SEQUENCE [LARGE SCALE GENOMIC DNA]</scope>
    <source>
        <strain evidence="1 2">7K107</strain>
    </source>
</reference>
<protein>
    <submittedName>
        <fullName evidence="1">Uncharacterized protein</fullName>
    </submittedName>
</protein>
<dbReference type="Proteomes" id="UP000248544">
    <property type="component" value="Unassembled WGS sequence"/>
</dbReference>
<dbReference type="AlphaFoldDB" id="A0A2W2IJX6"/>
<name>A0A2W2IJX6_9ACTN</name>
<sequence length="71" mass="7205">MTAVRSGEYKAVVDGKDLAGAARWRIQVAASSCSPRAAEGDAGGLVLLDLLDGRLGWSGCAARASLSVRSG</sequence>
<gene>
    <name evidence="1" type="ORF">C1I98_10655</name>
</gene>
<keyword evidence="2" id="KW-1185">Reference proteome</keyword>
<organism evidence="1 2">
    <name type="scientific">Spongiactinospora gelatinilytica</name>
    <dbReference type="NCBI Taxonomy" id="2666298"/>
    <lineage>
        <taxon>Bacteria</taxon>
        <taxon>Bacillati</taxon>
        <taxon>Actinomycetota</taxon>
        <taxon>Actinomycetes</taxon>
        <taxon>Streptosporangiales</taxon>
        <taxon>Streptosporangiaceae</taxon>
        <taxon>Spongiactinospora</taxon>
    </lineage>
</organism>
<proteinExistence type="predicted"/>
<accession>A0A2W2IJX6</accession>
<evidence type="ECO:0000313" key="1">
    <source>
        <dbReference type="EMBL" id="PZG50394.1"/>
    </source>
</evidence>